<dbReference type="EMBL" id="CP076460">
    <property type="protein sequence ID" value="QWQ32072.1"/>
    <property type="molecule type" value="Genomic_DNA"/>
</dbReference>
<keyword evidence="2" id="KW-1185">Reference proteome</keyword>
<dbReference type="Proteomes" id="UP000679129">
    <property type="component" value="Chromosome"/>
</dbReference>
<name>A0A8F1MC43_9BACT</name>
<gene>
    <name evidence="1" type="ORF">KOY48_04250</name>
</gene>
<accession>A0A8F1MC43</accession>
<dbReference type="KEGG" id="mnd:KOY48_04250"/>
<organism evidence="1 2">
    <name type="scientific">Candidatus Minimicrobia naudis</name>
    <dbReference type="NCBI Taxonomy" id="2841263"/>
    <lineage>
        <taxon>Bacteria</taxon>
        <taxon>Candidatus Saccharimonadota</taxon>
        <taxon>Candidatus Saccharimonadota incertae sedis</taxon>
        <taxon>Candidatus Minimicrobia</taxon>
    </lineage>
</organism>
<reference evidence="1" key="1">
    <citation type="submission" date="2021-06" db="EMBL/GenBank/DDBJ databases">
        <title>An adapted protocol for Saccharibacteria cultivation: two new species join this phylum of Candidate Phyla Radiations.</title>
        <authorList>
            <person name="Ibrahim A."/>
            <person name="Maatouk M."/>
            <person name="Zgheib R."/>
            <person name="Haddad G."/>
            <person name="Bou Khalil J."/>
            <person name="Raoult D."/>
            <person name="Bittar F."/>
        </authorList>
    </citation>
    <scope>NUCLEOTIDE SEQUENCE</scope>
    <source>
        <strain evidence="1">IHU1</strain>
    </source>
</reference>
<protein>
    <submittedName>
        <fullName evidence="1">Uncharacterized protein</fullName>
    </submittedName>
</protein>
<sequence length="67" mass="7129">MSISVDDISASLRSATSGGTDKTATVVTASDIESAKSKLSEKKIDGLKEQLIVIIRRFGNGYNGKLR</sequence>
<proteinExistence type="predicted"/>
<evidence type="ECO:0000313" key="2">
    <source>
        <dbReference type="Proteomes" id="UP000679129"/>
    </source>
</evidence>
<evidence type="ECO:0000313" key="1">
    <source>
        <dbReference type="EMBL" id="QWQ32072.1"/>
    </source>
</evidence>
<dbReference type="AlphaFoldDB" id="A0A8F1MC43"/>